<dbReference type="SUPFAM" id="SSF55347">
    <property type="entry name" value="Glyceraldehyde-3-phosphate dehydrogenase-like, C-terminal domain"/>
    <property type="match status" value="1"/>
</dbReference>
<dbReference type="GO" id="GO:0000166">
    <property type="term" value="F:nucleotide binding"/>
    <property type="evidence" value="ECO:0007669"/>
    <property type="project" value="InterPro"/>
</dbReference>
<dbReference type="InterPro" id="IPR036291">
    <property type="entry name" value="NAD(P)-bd_dom_sf"/>
</dbReference>
<proteinExistence type="predicted"/>
<gene>
    <name evidence="3" type="ORF">V5E97_16670</name>
</gene>
<name>A0AAU7CR65_9BACT</name>
<dbReference type="AlphaFoldDB" id="A0AAU7CR65"/>
<dbReference type="Gene3D" id="3.40.50.720">
    <property type="entry name" value="NAD(P)-binding Rossmann-like Domain"/>
    <property type="match status" value="1"/>
</dbReference>
<dbReference type="PANTHER" id="PTHR43249">
    <property type="entry name" value="UDP-N-ACETYL-2-AMINO-2-DEOXY-D-GLUCURONATE OXIDASE"/>
    <property type="match status" value="1"/>
</dbReference>
<organism evidence="3">
    <name type="scientific">Singulisphaera sp. Ch08</name>
    <dbReference type="NCBI Taxonomy" id="3120278"/>
    <lineage>
        <taxon>Bacteria</taxon>
        <taxon>Pseudomonadati</taxon>
        <taxon>Planctomycetota</taxon>
        <taxon>Planctomycetia</taxon>
        <taxon>Isosphaerales</taxon>
        <taxon>Isosphaeraceae</taxon>
        <taxon>Singulisphaera</taxon>
    </lineage>
</organism>
<evidence type="ECO:0000259" key="2">
    <source>
        <dbReference type="Pfam" id="PF22725"/>
    </source>
</evidence>
<sequence>MSQHGFGIIGCGMIAEFHTQAINEIEGARVVAAFSRSKANGAKIAAMAGGDCTIYDDLDQMLARPDVDVVCVCTPSGAHLDPAVKAAQAGKHVVVEKPLEITLSRCDAIIRACEQGGVRLCTIFPSRFSPANIALKQAIEEARFGRLTLGDTHVKWWRTQEYYDSGGWRGTWELDGGGALMNQAIHNVDLLYWLMGDVDSVQAMTATLVHDRIEVEDTAVAALRFKNGALGMIEAATSAYPGLLKRTEIHGEFGSARVEQDDLTLWSFATEAPGDDVILESLSGATGFTAGASDPRGIKHEGHRDQLADFLKAIDTNGTPRVDGREGRKSVEIIRAIYQSAKTGQAVRLPLNDV</sequence>
<accession>A0AAU7CR65</accession>
<dbReference type="PANTHER" id="PTHR43249:SF1">
    <property type="entry name" value="D-GLUCOSIDE 3-DEHYDROGENASE"/>
    <property type="match status" value="1"/>
</dbReference>
<dbReference type="Pfam" id="PF22725">
    <property type="entry name" value="GFO_IDH_MocA_C3"/>
    <property type="match status" value="1"/>
</dbReference>
<evidence type="ECO:0000313" key="3">
    <source>
        <dbReference type="EMBL" id="XBH07602.1"/>
    </source>
</evidence>
<dbReference type="RefSeq" id="WP_406700442.1">
    <property type="nucleotide sequence ID" value="NZ_CP155447.1"/>
</dbReference>
<dbReference type="SUPFAM" id="SSF51735">
    <property type="entry name" value="NAD(P)-binding Rossmann-fold domains"/>
    <property type="match status" value="1"/>
</dbReference>
<feature type="domain" description="Gfo/Idh/MocA-like oxidoreductase N-terminal" evidence="1">
    <location>
        <begin position="6"/>
        <end position="121"/>
    </location>
</feature>
<dbReference type="InterPro" id="IPR000683">
    <property type="entry name" value="Gfo/Idh/MocA-like_OxRdtase_N"/>
</dbReference>
<dbReference type="InterPro" id="IPR055170">
    <property type="entry name" value="GFO_IDH_MocA-like_dom"/>
</dbReference>
<evidence type="ECO:0000259" key="1">
    <source>
        <dbReference type="Pfam" id="PF01408"/>
    </source>
</evidence>
<reference evidence="3" key="1">
    <citation type="submission" date="2024-05" db="EMBL/GenBank/DDBJ databases">
        <title>Planctomycetes of the genus Singulisphaera possess chitinolytic capabilities.</title>
        <authorList>
            <person name="Ivanova A."/>
        </authorList>
    </citation>
    <scope>NUCLEOTIDE SEQUENCE</scope>
    <source>
        <strain evidence="3">Ch08T</strain>
    </source>
</reference>
<feature type="domain" description="GFO/IDH/MocA-like oxidoreductase" evidence="2">
    <location>
        <begin position="134"/>
        <end position="256"/>
    </location>
</feature>
<dbReference type="EMBL" id="CP155447">
    <property type="protein sequence ID" value="XBH07602.1"/>
    <property type="molecule type" value="Genomic_DNA"/>
</dbReference>
<dbReference type="InterPro" id="IPR052515">
    <property type="entry name" value="Gfo/Idh/MocA_Oxidoreductase"/>
</dbReference>
<dbReference type="Gene3D" id="3.30.360.10">
    <property type="entry name" value="Dihydrodipicolinate Reductase, domain 2"/>
    <property type="match status" value="1"/>
</dbReference>
<dbReference type="Pfam" id="PF01408">
    <property type="entry name" value="GFO_IDH_MocA"/>
    <property type="match status" value="1"/>
</dbReference>
<protein>
    <submittedName>
        <fullName evidence="3">Gfo/Idh/MocA family oxidoreductase</fullName>
    </submittedName>
</protein>